<dbReference type="GO" id="GO:0035861">
    <property type="term" value="C:site of double-strand break"/>
    <property type="evidence" value="ECO:0007669"/>
    <property type="project" value="TreeGrafter"/>
</dbReference>
<dbReference type="GO" id="GO:0006303">
    <property type="term" value="P:double-strand break repair via nonhomologous end joining"/>
    <property type="evidence" value="ECO:0007669"/>
    <property type="project" value="TreeGrafter"/>
</dbReference>
<dbReference type="GO" id="GO:0031297">
    <property type="term" value="P:replication fork processing"/>
    <property type="evidence" value="ECO:0007669"/>
    <property type="project" value="TreeGrafter"/>
</dbReference>
<dbReference type="WBParaSite" id="Hba_21047">
    <property type="protein sequence ID" value="Hba_21047"/>
    <property type="gene ID" value="Hba_21047"/>
</dbReference>
<dbReference type="GO" id="GO:0000014">
    <property type="term" value="F:single-stranded DNA endodeoxyribonuclease activity"/>
    <property type="evidence" value="ECO:0007669"/>
    <property type="project" value="TreeGrafter"/>
</dbReference>
<dbReference type="PANTHER" id="PTHR46060">
    <property type="entry name" value="MARINER MOS1 TRANSPOSASE-LIKE PROTEIN"/>
    <property type="match status" value="1"/>
</dbReference>
<dbReference type="Pfam" id="PF01359">
    <property type="entry name" value="Transposase_1"/>
    <property type="match status" value="1"/>
</dbReference>
<accession>A0A1I7XUM4</accession>
<dbReference type="GO" id="GO:0042800">
    <property type="term" value="F:histone H3K4 methyltransferase activity"/>
    <property type="evidence" value="ECO:0007669"/>
    <property type="project" value="TreeGrafter"/>
</dbReference>
<dbReference type="GO" id="GO:0015074">
    <property type="term" value="P:DNA integration"/>
    <property type="evidence" value="ECO:0007669"/>
    <property type="project" value="TreeGrafter"/>
</dbReference>
<keyword evidence="1" id="KW-1185">Reference proteome</keyword>
<dbReference type="GO" id="GO:0003697">
    <property type="term" value="F:single-stranded DNA binding"/>
    <property type="evidence" value="ECO:0007669"/>
    <property type="project" value="TreeGrafter"/>
</dbReference>
<reference evidence="2" key="1">
    <citation type="submission" date="2016-11" db="UniProtKB">
        <authorList>
            <consortium name="WormBaseParasite"/>
        </authorList>
    </citation>
    <scope>IDENTIFICATION</scope>
</reference>
<dbReference type="Proteomes" id="UP000095283">
    <property type="component" value="Unplaced"/>
</dbReference>
<sequence>MVTVWWLASEVIHYNFLCPGETITAQKYCHEIDKVHQELQRLRPALVNRKGPLLLHDNARPHVSQMTLQNLNELAYETLPYPVYLPDLCPTNYHFLRRFDNFLQEKVSNNKGATQKASEEFIDSRTLGSYATGINKLVYCWQKCVDYSGSYFV</sequence>
<organism evidence="1 2">
    <name type="scientific">Heterorhabditis bacteriophora</name>
    <name type="common">Entomopathogenic nematode worm</name>
    <dbReference type="NCBI Taxonomy" id="37862"/>
    <lineage>
        <taxon>Eukaryota</taxon>
        <taxon>Metazoa</taxon>
        <taxon>Ecdysozoa</taxon>
        <taxon>Nematoda</taxon>
        <taxon>Chromadorea</taxon>
        <taxon>Rhabditida</taxon>
        <taxon>Rhabditina</taxon>
        <taxon>Rhabditomorpha</taxon>
        <taxon>Strongyloidea</taxon>
        <taxon>Heterorhabditidae</taxon>
        <taxon>Heterorhabditis</taxon>
    </lineage>
</organism>
<dbReference type="GO" id="GO:0046975">
    <property type="term" value="F:histone H3K36 methyltransferase activity"/>
    <property type="evidence" value="ECO:0007669"/>
    <property type="project" value="TreeGrafter"/>
</dbReference>
<dbReference type="GO" id="GO:0000793">
    <property type="term" value="C:condensed chromosome"/>
    <property type="evidence" value="ECO:0007669"/>
    <property type="project" value="TreeGrafter"/>
</dbReference>
<protein>
    <submittedName>
        <fullName evidence="2">Histone-lysine N-methyltransferase SETMAR</fullName>
    </submittedName>
</protein>
<dbReference type="InterPro" id="IPR036397">
    <property type="entry name" value="RNaseH_sf"/>
</dbReference>
<dbReference type="GO" id="GO:0005634">
    <property type="term" value="C:nucleus"/>
    <property type="evidence" value="ECO:0007669"/>
    <property type="project" value="TreeGrafter"/>
</dbReference>
<proteinExistence type="predicted"/>
<dbReference type="GO" id="GO:0044774">
    <property type="term" value="P:mitotic DNA integrity checkpoint signaling"/>
    <property type="evidence" value="ECO:0007669"/>
    <property type="project" value="TreeGrafter"/>
</dbReference>
<dbReference type="GO" id="GO:0000729">
    <property type="term" value="P:DNA double-strand break processing"/>
    <property type="evidence" value="ECO:0007669"/>
    <property type="project" value="TreeGrafter"/>
</dbReference>
<name>A0A1I7XUM4_HETBA</name>
<dbReference type="GO" id="GO:0003690">
    <property type="term" value="F:double-stranded DNA binding"/>
    <property type="evidence" value="ECO:0007669"/>
    <property type="project" value="TreeGrafter"/>
</dbReference>
<dbReference type="InterPro" id="IPR052709">
    <property type="entry name" value="Transposase-MT_Hybrid"/>
</dbReference>
<dbReference type="AlphaFoldDB" id="A0A1I7XUM4"/>
<evidence type="ECO:0000313" key="1">
    <source>
        <dbReference type="Proteomes" id="UP000095283"/>
    </source>
</evidence>
<dbReference type="GO" id="GO:0044547">
    <property type="term" value="F:DNA topoisomerase binding"/>
    <property type="evidence" value="ECO:0007669"/>
    <property type="project" value="TreeGrafter"/>
</dbReference>
<dbReference type="Gene3D" id="3.30.420.10">
    <property type="entry name" value="Ribonuclease H-like superfamily/Ribonuclease H"/>
    <property type="match status" value="1"/>
</dbReference>
<evidence type="ECO:0000313" key="2">
    <source>
        <dbReference type="WBParaSite" id="Hba_21047"/>
    </source>
</evidence>
<dbReference type="PANTHER" id="PTHR46060:SF2">
    <property type="entry name" value="HISTONE-LYSINE N-METHYLTRANSFERASE SETMAR"/>
    <property type="match status" value="1"/>
</dbReference>
<dbReference type="InterPro" id="IPR001888">
    <property type="entry name" value="Transposase_1"/>
</dbReference>